<evidence type="ECO:0000256" key="12">
    <source>
        <dbReference type="ARBA" id="ARBA00022946"/>
    </source>
</evidence>
<dbReference type="GO" id="GO:0010021">
    <property type="term" value="P:amylopectin biosynthetic process"/>
    <property type="evidence" value="ECO:0007669"/>
    <property type="project" value="UniProtKB-ARBA"/>
</dbReference>
<dbReference type="Pfam" id="PF08323">
    <property type="entry name" value="Glyco_transf_5"/>
    <property type="match status" value="1"/>
</dbReference>
<evidence type="ECO:0000259" key="15">
    <source>
        <dbReference type="Pfam" id="PF08323"/>
    </source>
</evidence>
<dbReference type="GO" id="GO:0009501">
    <property type="term" value="C:amyloplast"/>
    <property type="evidence" value="ECO:0007669"/>
    <property type="project" value="UniProtKB-SubCell"/>
</dbReference>
<dbReference type="NCBIfam" id="TIGR02095">
    <property type="entry name" value="glgA"/>
    <property type="match status" value="1"/>
</dbReference>
<sequence>MGHRWKFVSCVGSDSSGGASGGDDEQQEDALQATIDKSKKVLDMLRNLLHQIAERRKLVSSIKDTTPNLDHAKEDYGSSSSVSAIKKEENGNASVSPSNYGKSFLNKLPEANKTSPLERSKQSSASVQSSSPSGVASSGKPWSSVVASSVDPPYKPSSKQTSDPVTLVLTEEYMETKEEKTHEEEASSDTNEPVRDEEKPSPLAEANVMNVILVAAECAPFSKTGGLGDVAGALPKALARLGHRVMVVVPRYAEYEEAKDVGVRKRYEVAGQDMEVMYFHGVDFVFIDSPVFRHLSNNIYGGNRLDILKRMVLFCKAAVEVWFLCPGSLVCSSGGVCYGDGNLAFIANDWHTALLPVYLKAYYRDHGLMKYTRSVLVIHNIAHQVMDLPGHYLDSFKLYDPVGGEHFNIFAAGLKAADRVLTVSHGYSWEVKTLEGGWGLHTIINENDWKFRGIVNGIDTKEWNPKFDLHLHSDDYTNYSLETLHIGKPQCKAALQRELGLLVRPDVPLIGFIGRLDHQKGVDLITVAVPWMMSQDVQLVMLGSGRPDLEEVLRRMEHQYRDKARGWVGFSVRTAHRITAGADVLLMPSRFEPCGLNQLYAMKYGTVPVVHAVGGLRDTVQQFDPYSETGLGWTFDSAEAGKLIHALGNCLLTYREYKESWEGLLRRGMAQDLSWDNAAENYEEVLVAAKYQW</sequence>
<evidence type="ECO:0000256" key="10">
    <source>
        <dbReference type="ARBA" id="ARBA00022679"/>
    </source>
</evidence>
<feature type="compositionally biased region" description="Low complexity" evidence="14">
    <location>
        <begin position="122"/>
        <end position="141"/>
    </location>
</feature>
<comment type="catalytic activity">
    <reaction evidence="1">
        <text>[(1-&gt;4)-alpha-D-glucosyl](n) + ADP-alpha-D-glucose = [(1-&gt;4)-alpha-D-glucosyl](n+1) + ADP + H(+)</text>
        <dbReference type="Rhea" id="RHEA:18189"/>
        <dbReference type="Rhea" id="RHEA-COMP:9584"/>
        <dbReference type="Rhea" id="RHEA-COMP:9587"/>
        <dbReference type="ChEBI" id="CHEBI:15378"/>
        <dbReference type="ChEBI" id="CHEBI:15444"/>
        <dbReference type="ChEBI" id="CHEBI:57498"/>
        <dbReference type="ChEBI" id="CHEBI:456216"/>
        <dbReference type="EC" id="2.4.1.21"/>
    </reaction>
</comment>
<dbReference type="FunFam" id="3.40.50.2000:FF:000048">
    <property type="entry name" value="Starch synthase, chloroplastic/amyloplastic"/>
    <property type="match status" value="1"/>
</dbReference>
<comment type="pathway">
    <text evidence="4">Glycan biosynthesis; starch biosynthesis.</text>
</comment>
<dbReference type="Gene3D" id="3.40.50.2000">
    <property type="entry name" value="Glycogen Phosphorylase B"/>
    <property type="match status" value="2"/>
</dbReference>
<dbReference type="GO" id="GO:0019252">
    <property type="term" value="P:starch biosynthetic process"/>
    <property type="evidence" value="ECO:0007669"/>
    <property type="project" value="UniProtKB-UniPathway"/>
</dbReference>
<dbReference type="PANTHER" id="PTHR45825:SF18">
    <property type="entry name" value="STARCH SYNTHASE CATALYTIC DOMAIN-CONTAINING PROTEIN"/>
    <property type="match status" value="1"/>
</dbReference>
<evidence type="ECO:0000256" key="8">
    <source>
        <dbReference type="ARBA" id="ARBA00022640"/>
    </source>
</evidence>
<evidence type="ECO:0000256" key="4">
    <source>
        <dbReference type="ARBA" id="ARBA00004727"/>
    </source>
</evidence>
<feature type="compositionally biased region" description="Basic and acidic residues" evidence="14">
    <location>
        <begin position="174"/>
        <end position="185"/>
    </location>
</feature>
<comment type="similarity">
    <text evidence="5">Belongs to the glycosyltransferase 1 family. Bacterial/plant glycogen synthase subfamily.</text>
</comment>
<name>A0A398AWV4_BRACM</name>
<evidence type="ECO:0000256" key="1">
    <source>
        <dbReference type="ARBA" id="ARBA00001478"/>
    </source>
</evidence>
<organism evidence="16 17">
    <name type="scientific">Brassica campestris</name>
    <name type="common">Field mustard</name>
    <dbReference type="NCBI Taxonomy" id="3711"/>
    <lineage>
        <taxon>Eukaryota</taxon>
        <taxon>Viridiplantae</taxon>
        <taxon>Streptophyta</taxon>
        <taxon>Embryophyta</taxon>
        <taxon>Tracheophyta</taxon>
        <taxon>Spermatophyta</taxon>
        <taxon>Magnoliopsida</taxon>
        <taxon>eudicotyledons</taxon>
        <taxon>Gunneridae</taxon>
        <taxon>Pentapetalae</taxon>
        <taxon>rosids</taxon>
        <taxon>malvids</taxon>
        <taxon>Brassicales</taxon>
        <taxon>Brassicaceae</taxon>
        <taxon>Brassiceae</taxon>
        <taxon>Brassica</taxon>
    </lineage>
</organism>
<feature type="compositionally biased region" description="Polar residues" evidence="14">
    <location>
        <begin position="91"/>
        <end position="101"/>
    </location>
</feature>
<dbReference type="InterPro" id="IPR013534">
    <property type="entry name" value="Starch_synth_cat_dom"/>
</dbReference>
<dbReference type="FunFam" id="3.40.50.2000:FF:000025">
    <property type="entry name" value="Starch synthase, chloroplastic/amyloplastic"/>
    <property type="match status" value="1"/>
</dbReference>
<dbReference type="EC" id="2.4.1.21" evidence="6"/>
<keyword evidence="8" id="KW-0934">Plastid</keyword>
<keyword evidence="7" id="KW-0150">Chloroplast</keyword>
<feature type="region of interest" description="Disordered" evidence="14">
    <location>
        <begin position="12"/>
        <end position="31"/>
    </location>
</feature>
<evidence type="ECO:0000256" key="14">
    <source>
        <dbReference type="SAM" id="MobiDB-lite"/>
    </source>
</evidence>
<evidence type="ECO:0000256" key="7">
    <source>
        <dbReference type="ARBA" id="ARBA00022528"/>
    </source>
</evidence>
<evidence type="ECO:0000256" key="3">
    <source>
        <dbReference type="ARBA" id="ARBA00004602"/>
    </source>
</evidence>
<feature type="domain" description="Starch synthase catalytic" evidence="15">
    <location>
        <begin position="210"/>
        <end position="445"/>
    </location>
</feature>
<evidence type="ECO:0000256" key="6">
    <source>
        <dbReference type="ARBA" id="ARBA00012588"/>
    </source>
</evidence>
<dbReference type="GO" id="GO:0004373">
    <property type="term" value="F:alpha-1,4-glucan glucosyltransferase (UDP-glucose donor) activity"/>
    <property type="evidence" value="ECO:0007669"/>
    <property type="project" value="InterPro"/>
</dbReference>
<dbReference type="EMBL" id="CM010628">
    <property type="protein sequence ID" value="RID81318.1"/>
    <property type="molecule type" value="Genomic_DNA"/>
</dbReference>
<dbReference type="CDD" id="cd03791">
    <property type="entry name" value="GT5_Glycogen_synthase_DULL1-like"/>
    <property type="match status" value="1"/>
</dbReference>
<protein>
    <recommendedName>
        <fullName evidence="6">starch synthase</fullName>
        <ecNumber evidence="6">2.4.1.21</ecNumber>
    </recommendedName>
</protein>
<keyword evidence="13" id="KW-0035">Amyloplast</keyword>
<dbReference type="SUPFAM" id="SSF53756">
    <property type="entry name" value="UDP-Glycosyltransferase/glycogen phosphorylase"/>
    <property type="match status" value="1"/>
</dbReference>
<proteinExistence type="inferred from homology"/>
<reference evidence="16 17" key="1">
    <citation type="submission" date="2018-06" db="EMBL/GenBank/DDBJ databases">
        <title>WGS assembly of Brassica rapa FPsc.</title>
        <authorList>
            <person name="Bowman J."/>
            <person name="Kohchi T."/>
            <person name="Yamato K."/>
            <person name="Jenkins J."/>
            <person name="Shu S."/>
            <person name="Ishizaki K."/>
            <person name="Yamaoka S."/>
            <person name="Nishihama R."/>
            <person name="Nakamura Y."/>
            <person name="Berger F."/>
            <person name="Adam C."/>
            <person name="Aki S."/>
            <person name="Althoff F."/>
            <person name="Araki T."/>
            <person name="Arteaga-Vazquez M."/>
            <person name="Balasubrmanian S."/>
            <person name="Bauer D."/>
            <person name="Boehm C."/>
            <person name="Briginshaw L."/>
            <person name="Caballero-Perez J."/>
            <person name="Catarino B."/>
            <person name="Chen F."/>
            <person name="Chiyoda S."/>
            <person name="Chovatia M."/>
            <person name="Davies K."/>
            <person name="Delmans M."/>
            <person name="Demura T."/>
            <person name="Dierschke T."/>
            <person name="Dolan L."/>
            <person name="Dorantes-Acosta A."/>
            <person name="Eklund D."/>
            <person name="Florent S."/>
            <person name="Flores-Sandoval E."/>
            <person name="Fujiyama A."/>
            <person name="Fukuzawa H."/>
            <person name="Galik B."/>
            <person name="Grimanelli D."/>
            <person name="Grimwood J."/>
            <person name="Grossniklaus U."/>
            <person name="Hamada T."/>
            <person name="Haseloff J."/>
            <person name="Hetherington A."/>
            <person name="Higo A."/>
            <person name="Hirakawa Y."/>
            <person name="Hundley H."/>
            <person name="Ikeda Y."/>
            <person name="Inoue K."/>
            <person name="Inoue S."/>
            <person name="Ishida S."/>
            <person name="Jia Q."/>
            <person name="Kakita M."/>
            <person name="Kanazawa T."/>
            <person name="Kawai Y."/>
            <person name="Kawashima T."/>
            <person name="Kennedy M."/>
            <person name="Kinose K."/>
            <person name="Kinoshita T."/>
            <person name="Kohara Y."/>
            <person name="Koide E."/>
            <person name="Komatsu K."/>
            <person name="Kopischke S."/>
            <person name="Kubo M."/>
            <person name="Kyozuka J."/>
            <person name="Lagercrantz U."/>
            <person name="Lin S."/>
            <person name="Lindquist E."/>
            <person name="Lipzen A."/>
            <person name="Lu C."/>
            <person name="Luna E."/>
            <person name="Martienssen R."/>
            <person name="Minamino N."/>
            <person name="Mizutani M."/>
            <person name="Mizutani M."/>
            <person name="Mochizuki N."/>
            <person name="Monte I."/>
            <person name="Mosher R."/>
            <person name="Nagasaki H."/>
            <person name="Nakagami H."/>
            <person name="Naramoto S."/>
            <person name="Nishitani K."/>
            <person name="Ohtani M."/>
            <person name="Okamoto T."/>
            <person name="Okumura M."/>
            <person name="Phillips J."/>
            <person name="Pollak B."/>
            <person name="Reinders A."/>
            <person name="Roevekamp M."/>
            <person name="Sano R."/>
            <person name="Sawa S."/>
            <person name="Schmid M."/>
            <person name="Shirakawa M."/>
            <person name="Solano R."/>
            <person name="Spunde A."/>
            <person name="Suetsugu N."/>
            <person name="Sugano S."/>
            <person name="Sugiyama A."/>
            <person name="Sun R."/>
            <person name="Suzuki Y."/>
            <person name="Takenaka M."/>
            <person name="Takezawa D."/>
            <person name="Tomogane H."/>
            <person name="Tsuzuki M."/>
            <person name="Ueda T."/>
            <person name="Umeda M."/>
            <person name="Ward J."/>
            <person name="Watanabe Y."/>
            <person name="Yazaki K."/>
            <person name="Yokoyama R."/>
            <person name="Yoshitake Y."/>
            <person name="Yotsui I."/>
            <person name="Zachgo S."/>
            <person name="Schmutz J."/>
        </authorList>
    </citation>
    <scope>NUCLEOTIDE SEQUENCE [LARGE SCALE GENOMIC DNA]</scope>
    <source>
        <strain evidence="17">cv. B-3</strain>
    </source>
</reference>
<dbReference type="PANTHER" id="PTHR45825">
    <property type="entry name" value="GRANULE-BOUND STARCH SYNTHASE 1, CHLOROPLASTIC/AMYLOPLASTIC"/>
    <property type="match status" value="1"/>
</dbReference>
<evidence type="ECO:0000256" key="5">
    <source>
        <dbReference type="ARBA" id="ARBA00010281"/>
    </source>
</evidence>
<comment type="subcellular location">
    <subcellularLocation>
        <location evidence="3">Plastid</location>
        <location evidence="3">Amyloplast</location>
    </subcellularLocation>
    <subcellularLocation>
        <location evidence="2">Plastid</location>
        <location evidence="2">Chloroplast</location>
    </subcellularLocation>
</comment>
<evidence type="ECO:0000313" key="16">
    <source>
        <dbReference type="EMBL" id="RID81318.1"/>
    </source>
</evidence>
<evidence type="ECO:0000313" key="17">
    <source>
        <dbReference type="Proteomes" id="UP000264353"/>
    </source>
</evidence>
<keyword evidence="9" id="KW-0328">Glycosyltransferase</keyword>
<evidence type="ECO:0000256" key="11">
    <source>
        <dbReference type="ARBA" id="ARBA00022922"/>
    </source>
</evidence>
<accession>A0A398AWV4</accession>
<evidence type="ECO:0000256" key="13">
    <source>
        <dbReference type="ARBA" id="ARBA00023234"/>
    </source>
</evidence>
<dbReference type="HAMAP" id="MF_00484">
    <property type="entry name" value="Glycogen_synth"/>
    <property type="match status" value="1"/>
</dbReference>
<dbReference type="InterPro" id="IPR011835">
    <property type="entry name" value="GS/SS"/>
</dbReference>
<dbReference type="AlphaFoldDB" id="A0A398AWV4"/>
<dbReference type="UniPathway" id="UPA00152"/>
<gene>
    <name evidence="16" type="ORF">BRARA_A03907</name>
</gene>
<keyword evidence="12" id="KW-0809">Transit peptide</keyword>
<dbReference type="GO" id="GO:0009507">
    <property type="term" value="C:chloroplast"/>
    <property type="evidence" value="ECO:0007669"/>
    <property type="project" value="UniProtKB-SubCell"/>
</dbReference>
<dbReference type="GO" id="GO:0009011">
    <property type="term" value="F:alpha-1,4-glucan glucosyltransferase (ADP-glucose donor) activity"/>
    <property type="evidence" value="ECO:0007669"/>
    <property type="project" value="UniProtKB-EC"/>
</dbReference>
<feature type="region of interest" description="Disordered" evidence="14">
    <location>
        <begin position="59"/>
        <end position="202"/>
    </location>
</feature>
<evidence type="ECO:0000256" key="2">
    <source>
        <dbReference type="ARBA" id="ARBA00004229"/>
    </source>
</evidence>
<dbReference type="Proteomes" id="UP000264353">
    <property type="component" value="Chromosome A1"/>
</dbReference>
<keyword evidence="11" id="KW-0750">Starch biosynthesis</keyword>
<keyword evidence="10" id="KW-0808">Transferase</keyword>
<dbReference type="Pfam" id="PF13692">
    <property type="entry name" value="Glyco_trans_1_4"/>
    <property type="match status" value="1"/>
</dbReference>
<evidence type="ECO:0000256" key="9">
    <source>
        <dbReference type="ARBA" id="ARBA00022676"/>
    </source>
</evidence>